<evidence type="ECO:0000256" key="1">
    <source>
        <dbReference type="ARBA" id="ARBA00004141"/>
    </source>
</evidence>
<dbReference type="PANTHER" id="PTHR11360:SF260">
    <property type="entry name" value="MFS DOMAIN-CONTAINING PROTEIN"/>
    <property type="match status" value="1"/>
</dbReference>
<dbReference type="InterPro" id="IPR050327">
    <property type="entry name" value="Proton-linked_MCT"/>
</dbReference>
<comment type="subcellular location">
    <subcellularLocation>
        <location evidence="1">Membrane</location>
        <topology evidence="1">Multi-pass membrane protein</topology>
    </subcellularLocation>
</comment>
<dbReference type="InterPro" id="IPR011701">
    <property type="entry name" value="MFS"/>
</dbReference>
<evidence type="ECO:0000256" key="3">
    <source>
        <dbReference type="SAM" id="Phobius"/>
    </source>
</evidence>
<reference evidence="5" key="2">
    <citation type="submission" date="2021-09" db="EMBL/GenBank/DDBJ databases">
        <authorList>
            <person name="Jia N."/>
            <person name="Wang J."/>
            <person name="Shi W."/>
            <person name="Du L."/>
            <person name="Sun Y."/>
            <person name="Zhan W."/>
            <person name="Jiang J."/>
            <person name="Wang Q."/>
            <person name="Zhang B."/>
            <person name="Ji P."/>
            <person name="Sakyi L.B."/>
            <person name="Cui X."/>
            <person name="Yuan T."/>
            <person name="Jiang B."/>
            <person name="Yang W."/>
            <person name="Lam T.T.-Y."/>
            <person name="Chang Q."/>
            <person name="Ding S."/>
            <person name="Wang X."/>
            <person name="Zhu J."/>
            <person name="Ruan X."/>
            <person name="Zhao L."/>
            <person name="Wei J."/>
            <person name="Que T."/>
            <person name="Du C."/>
            <person name="Cheng J."/>
            <person name="Dai P."/>
            <person name="Han X."/>
            <person name="Huang E."/>
            <person name="Gao Y."/>
            <person name="Liu J."/>
            <person name="Shao H."/>
            <person name="Ye R."/>
            <person name="Li L."/>
            <person name="Wei W."/>
            <person name="Wang X."/>
            <person name="Wang C."/>
            <person name="Huo Q."/>
            <person name="Li W."/>
            <person name="Guo W."/>
            <person name="Chen H."/>
            <person name="Chen S."/>
            <person name="Zhou L."/>
            <person name="Zhou L."/>
            <person name="Ni X."/>
            <person name="Tian J."/>
            <person name="Zhou Y."/>
            <person name="Sheng Y."/>
            <person name="Liu T."/>
            <person name="Pan Y."/>
            <person name="Xia L."/>
            <person name="Li J."/>
            <person name="Zhao F."/>
            <person name="Cao W."/>
        </authorList>
    </citation>
    <scope>NUCLEOTIDE SEQUENCE</scope>
    <source>
        <strain evidence="5">Rsan-2018</strain>
        <tissue evidence="5">Larvae</tissue>
    </source>
</reference>
<name>A0A9D4SSA6_RHISA</name>
<feature type="transmembrane region" description="Helical" evidence="3">
    <location>
        <begin position="320"/>
        <end position="338"/>
    </location>
</feature>
<dbReference type="GO" id="GO:0016020">
    <property type="term" value="C:membrane"/>
    <property type="evidence" value="ECO:0007669"/>
    <property type="project" value="UniProtKB-SubCell"/>
</dbReference>
<evidence type="ECO:0000313" key="6">
    <source>
        <dbReference type="Proteomes" id="UP000821837"/>
    </source>
</evidence>
<sequence>MQDSVPGIVCLLRRIDGISGRSERLPEQHVWTANHLRLSNKSYALQRPMAKLVLLQQLGISVPEIYSSKNLEHLLVTSPTPAPCTQPNLEPSQLQNPPDTRGPHCNNTLVVPVCRTNMSVDKESKSEVPSGQQLLDQRCSVQSSSSSSSSSSSDGRCRRATPPDGGWGWVVVFASFMINLIADGVSMSFGILFVDLIDYFEQSKGKTAWVGSLYLSMPLLTGPIASSLTDRYGCRRVCIVGSLLAAAGFVASYVGTSLEFLFLTFSVSGFGLALCYVTSIVSVAYYFERRRSLATGLAVCGTGIGTFVFAPLTIRLLETFAWQGTLLILAGFFLNMVISGALMRDLDLFGDDDEDENGADAHEKRTLPSAGGSDQRLCSSLIQLPTYITDQRGAPLDVLSENYNKEKGHLNTLLEQYPNIWNTIDPSSTIKSMPPNFVLPPSKSTAAAGPVAVGGRDGPSGWGERRLQQRADSACLRNMRLQRGSLTYRGAMLNIRRYRLRASSCPDIYRNSMLTISGEDKTCQWLSDLKEVLLDSMDVGLFLNGRYTLLCISNFLLNACVDNPYMYLPDSAIQLGVDKDRASFLISFIGILNTFGVVIVGYLGDKSWLEPTLLYSLLTAISGAAIAVLPMVSSYTALSLLSSVYGFAISANYTLVPIILVNLISLDNFTGAYGLLLLIQGVAGLMGPPIAGWLCDTTGAYDATFYFSGLSILASGVLMLPVASSWRCQNPASFNSRDADSTSSSSAAAATTSSSAEPRNHVTTVLLPQNGTNPVTTKFTEEGAPHETVALVSNGICV</sequence>
<feature type="compositionally biased region" description="Polar residues" evidence="2">
    <location>
        <begin position="82"/>
        <end position="98"/>
    </location>
</feature>
<feature type="transmembrane region" description="Helical" evidence="3">
    <location>
        <begin position="614"/>
        <end position="632"/>
    </location>
</feature>
<feature type="transmembrane region" description="Helical" evidence="3">
    <location>
        <begin position="166"/>
        <end position="194"/>
    </location>
</feature>
<feature type="compositionally biased region" description="Polar residues" evidence="2">
    <location>
        <begin position="127"/>
        <end position="142"/>
    </location>
</feature>
<feature type="region of interest" description="Disordered" evidence="2">
    <location>
        <begin position="443"/>
        <end position="464"/>
    </location>
</feature>
<keyword evidence="3" id="KW-0472">Membrane</keyword>
<feature type="transmembrane region" description="Helical" evidence="3">
    <location>
        <begin position="294"/>
        <end position="314"/>
    </location>
</feature>
<dbReference type="GO" id="GO:0008028">
    <property type="term" value="F:monocarboxylic acid transmembrane transporter activity"/>
    <property type="evidence" value="ECO:0007669"/>
    <property type="project" value="TreeGrafter"/>
</dbReference>
<dbReference type="AlphaFoldDB" id="A0A9D4SSA6"/>
<accession>A0A9D4SSA6</accession>
<feature type="transmembrane region" description="Helical" evidence="3">
    <location>
        <begin position="672"/>
        <end position="693"/>
    </location>
</feature>
<keyword evidence="3" id="KW-0812">Transmembrane</keyword>
<protein>
    <recommendedName>
        <fullName evidence="4">Major facilitator superfamily (MFS) profile domain-containing protein</fullName>
    </recommendedName>
</protein>
<dbReference type="Pfam" id="PF07690">
    <property type="entry name" value="MFS_1"/>
    <property type="match status" value="2"/>
</dbReference>
<dbReference type="Gene3D" id="1.20.1250.20">
    <property type="entry name" value="MFS general substrate transporter like domains"/>
    <property type="match status" value="2"/>
</dbReference>
<feature type="region of interest" description="Disordered" evidence="2">
    <location>
        <begin position="82"/>
        <end position="105"/>
    </location>
</feature>
<dbReference type="VEuPathDB" id="VectorBase:RSAN_040071"/>
<proteinExistence type="predicted"/>
<dbReference type="SUPFAM" id="SSF103473">
    <property type="entry name" value="MFS general substrate transporter"/>
    <property type="match status" value="1"/>
</dbReference>
<feature type="compositionally biased region" description="Polar residues" evidence="2">
    <location>
        <begin position="761"/>
        <end position="777"/>
    </location>
</feature>
<organism evidence="5 6">
    <name type="scientific">Rhipicephalus sanguineus</name>
    <name type="common">Brown dog tick</name>
    <name type="synonym">Ixodes sanguineus</name>
    <dbReference type="NCBI Taxonomy" id="34632"/>
    <lineage>
        <taxon>Eukaryota</taxon>
        <taxon>Metazoa</taxon>
        <taxon>Ecdysozoa</taxon>
        <taxon>Arthropoda</taxon>
        <taxon>Chelicerata</taxon>
        <taxon>Arachnida</taxon>
        <taxon>Acari</taxon>
        <taxon>Parasitiformes</taxon>
        <taxon>Ixodida</taxon>
        <taxon>Ixodoidea</taxon>
        <taxon>Ixodidae</taxon>
        <taxon>Rhipicephalinae</taxon>
        <taxon>Rhipicephalus</taxon>
        <taxon>Rhipicephalus</taxon>
    </lineage>
</organism>
<dbReference type="CDD" id="cd17352">
    <property type="entry name" value="MFS_MCT_SLC16"/>
    <property type="match status" value="1"/>
</dbReference>
<evidence type="ECO:0000259" key="4">
    <source>
        <dbReference type="PROSITE" id="PS50850"/>
    </source>
</evidence>
<feature type="transmembrane region" description="Helical" evidence="3">
    <location>
        <begin position="260"/>
        <end position="287"/>
    </location>
</feature>
<feature type="domain" description="Major facilitator superfamily (MFS) profile" evidence="4">
    <location>
        <begin position="170"/>
        <end position="727"/>
    </location>
</feature>
<dbReference type="Proteomes" id="UP000821837">
    <property type="component" value="Unassembled WGS sequence"/>
</dbReference>
<evidence type="ECO:0000256" key="2">
    <source>
        <dbReference type="SAM" id="MobiDB-lite"/>
    </source>
</evidence>
<dbReference type="EMBL" id="JABSTV010001253">
    <property type="protein sequence ID" value="KAH7943897.1"/>
    <property type="molecule type" value="Genomic_DNA"/>
</dbReference>
<keyword evidence="6" id="KW-1185">Reference proteome</keyword>
<keyword evidence="3" id="KW-1133">Transmembrane helix</keyword>
<feature type="transmembrane region" description="Helical" evidence="3">
    <location>
        <begin position="206"/>
        <end position="225"/>
    </location>
</feature>
<dbReference type="PROSITE" id="PS50850">
    <property type="entry name" value="MFS"/>
    <property type="match status" value="1"/>
</dbReference>
<feature type="region of interest" description="Disordered" evidence="2">
    <location>
        <begin position="735"/>
        <end position="777"/>
    </location>
</feature>
<reference evidence="5" key="1">
    <citation type="journal article" date="2020" name="Cell">
        <title>Large-Scale Comparative Analyses of Tick Genomes Elucidate Their Genetic Diversity and Vector Capacities.</title>
        <authorList>
            <consortium name="Tick Genome and Microbiome Consortium (TIGMIC)"/>
            <person name="Jia N."/>
            <person name="Wang J."/>
            <person name="Shi W."/>
            <person name="Du L."/>
            <person name="Sun Y."/>
            <person name="Zhan W."/>
            <person name="Jiang J.F."/>
            <person name="Wang Q."/>
            <person name="Zhang B."/>
            <person name="Ji P."/>
            <person name="Bell-Sakyi L."/>
            <person name="Cui X.M."/>
            <person name="Yuan T.T."/>
            <person name="Jiang B.G."/>
            <person name="Yang W.F."/>
            <person name="Lam T.T."/>
            <person name="Chang Q.C."/>
            <person name="Ding S.J."/>
            <person name="Wang X.J."/>
            <person name="Zhu J.G."/>
            <person name="Ruan X.D."/>
            <person name="Zhao L."/>
            <person name="Wei J.T."/>
            <person name="Ye R.Z."/>
            <person name="Que T.C."/>
            <person name="Du C.H."/>
            <person name="Zhou Y.H."/>
            <person name="Cheng J.X."/>
            <person name="Dai P.F."/>
            <person name="Guo W.B."/>
            <person name="Han X.H."/>
            <person name="Huang E.J."/>
            <person name="Li L.F."/>
            <person name="Wei W."/>
            <person name="Gao Y.C."/>
            <person name="Liu J.Z."/>
            <person name="Shao H.Z."/>
            <person name="Wang X."/>
            <person name="Wang C.C."/>
            <person name="Yang T.C."/>
            <person name="Huo Q.B."/>
            <person name="Li W."/>
            <person name="Chen H.Y."/>
            <person name="Chen S.E."/>
            <person name="Zhou L.G."/>
            <person name="Ni X.B."/>
            <person name="Tian J.H."/>
            <person name="Sheng Y."/>
            <person name="Liu T."/>
            <person name="Pan Y.S."/>
            <person name="Xia L.Y."/>
            <person name="Li J."/>
            <person name="Zhao F."/>
            <person name="Cao W.C."/>
        </authorList>
    </citation>
    <scope>NUCLEOTIDE SEQUENCE</scope>
    <source>
        <strain evidence="5">Rsan-2018</strain>
    </source>
</reference>
<feature type="transmembrane region" description="Helical" evidence="3">
    <location>
        <begin position="705"/>
        <end position="726"/>
    </location>
</feature>
<gene>
    <name evidence="5" type="ORF">HPB52_012665</name>
</gene>
<feature type="transmembrane region" description="Helical" evidence="3">
    <location>
        <begin position="644"/>
        <end position="666"/>
    </location>
</feature>
<feature type="compositionally biased region" description="Low complexity" evidence="2">
    <location>
        <begin position="741"/>
        <end position="756"/>
    </location>
</feature>
<feature type="compositionally biased region" description="Low complexity" evidence="2">
    <location>
        <begin position="143"/>
        <end position="153"/>
    </location>
</feature>
<comment type="caution">
    <text evidence="5">The sequence shown here is derived from an EMBL/GenBank/DDBJ whole genome shotgun (WGS) entry which is preliminary data.</text>
</comment>
<dbReference type="PANTHER" id="PTHR11360">
    <property type="entry name" value="MONOCARBOXYLATE TRANSPORTER"/>
    <property type="match status" value="1"/>
</dbReference>
<dbReference type="InterPro" id="IPR020846">
    <property type="entry name" value="MFS_dom"/>
</dbReference>
<dbReference type="InterPro" id="IPR036259">
    <property type="entry name" value="MFS_trans_sf"/>
</dbReference>
<feature type="transmembrane region" description="Helical" evidence="3">
    <location>
        <begin position="582"/>
        <end position="602"/>
    </location>
</feature>
<feature type="transmembrane region" description="Helical" evidence="3">
    <location>
        <begin position="237"/>
        <end position="254"/>
    </location>
</feature>
<feature type="region of interest" description="Disordered" evidence="2">
    <location>
        <begin position="121"/>
        <end position="159"/>
    </location>
</feature>
<evidence type="ECO:0000313" key="5">
    <source>
        <dbReference type="EMBL" id="KAH7943897.1"/>
    </source>
</evidence>